<evidence type="ECO:0000313" key="7">
    <source>
        <dbReference type="Proteomes" id="UP000199040"/>
    </source>
</evidence>
<evidence type="ECO:0000256" key="1">
    <source>
        <dbReference type="ARBA" id="ARBA00022475"/>
    </source>
</evidence>
<dbReference type="GO" id="GO:0005886">
    <property type="term" value="C:plasma membrane"/>
    <property type="evidence" value="ECO:0007669"/>
    <property type="project" value="UniProtKB-SubCell"/>
</dbReference>
<evidence type="ECO:0000256" key="2">
    <source>
        <dbReference type="ARBA" id="ARBA00022692"/>
    </source>
</evidence>
<dbReference type="EMBL" id="FOPY01000005">
    <property type="protein sequence ID" value="SFH52436.1"/>
    <property type="molecule type" value="Genomic_DNA"/>
</dbReference>
<evidence type="ECO:0000313" key="6">
    <source>
        <dbReference type="EMBL" id="SFH52436.1"/>
    </source>
</evidence>
<keyword evidence="1 5" id="KW-1003">Cell membrane</keyword>
<comment type="similarity">
    <text evidence="5">Belongs to the YciB family.</text>
</comment>
<dbReference type="NCBIfam" id="TIGR00997">
    <property type="entry name" value="ispZ"/>
    <property type="match status" value="1"/>
</dbReference>
<comment type="function">
    <text evidence="5">Plays a role in cell envelope biogenesis, maintenance of cell envelope integrity and membrane homeostasis.</text>
</comment>
<proteinExistence type="inferred from homology"/>
<sequence>MVRAPPDRVNAPLRQDPCPMKLLLDFLPIAIFFAVYHLSGDIVLATLVLIPATLAQVGFLWWRYRRVEKMHLITLALLVVMGGATVLFHDATFIQWKPTVVNALFAVAFLVSPLFGGKTLVQRMMERAVTLPGAIWRRLNSAWVVFFLAMAALNVYVFKTFDEATWVNFKLFGMLGLTLAFVLAQGVYMSRHMNTQPAPGTVDKNS</sequence>
<feature type="transmembrane region" description="Helical" evidence="5">
    <location>
        <begin position="100"/>
        <end position="121"/>
    </location>
</feature>
<dbReference type="STRING" id="442341.SAMN04487959_10590"/>
<comment type="caution">
    <text evidence="5">Lacks conserved residue(s) required for the propagation of feature annotation.</text>
</comment>
<dbReference type="InterPro" id="IPR006008">
    <property type="entry name" value="YciB"/>
</dbReference>
<protein>
    <recommendedName>
        <fullName evidence="5">Inner membrane-spanning protein YciB</fullName>
    </recommendedName>
</protein>
<evidence type="ECO:0000256" key="3">
    <source>
        <dbReference type="ARBA" id="ARBA00022989"/>
    </source>
</evidence>
<comment type="subcellular location">
    <subcellularLocation>
        <location evidence="5">Cell inner membrane</location>
        <topology evidence="5">Multi-pass membrane protein</topology>
    </subcellularLocation>
</comment>
<keyword evidence="2 5" id="KW-0812">Transmembrane</keyword>
<keyword evidence="5" id="KW-0997">Cell inner membrane</keyword>
<organism evidence="6 7">
    <name type="scientific">Modicisalibacter xianhensis</name>
    <dbReference type="NCBI Taxonomy" id="442341"/>
    <lineage>
        <taxon>Bacteria</taxon>
        <taxon>Pseudomonadati</taxon>
        <taxon>Pseudomonadota</taxon>
        <taxon>Gammaproteobacteria</taxon>
        <taxon>Oceanospirillales</taxon>
        <taxon>Halomonadaceae</taxon>
        <taxon>Modicisalibacter</taxon>
    </lineage>
</organism>
<keyword evidence="3 5" id="KW-1133">Transmembrane helix</keyword>
<dbReference type="Pfam" id="PF04279">
    <property type="entry name" value="IspA"/>
    <property type="match status" value="1"/>
</dbReference>
<reference evidence="6 7" key="1">
    <citation type="submission" date="2016-10" db="EMBL/GenBank/DDBJ databases">
        <authorList>
            <person name="de Groot N.N."/>
        </authorList>
    </citation>
    <scope>NUCLEOTIDE SEQUENCE [LARGE SCALE GENOMIC DNA]</scope>
    <source>
        <strain evidence="6 7">CGMCC 1.6848</strain>
    </source>
</reference>
<feature type="transmembrane region" description="Helical" evidence="5">
    <location>
        <begin position="74"/>
        <end position="94"/>
    </location>
</feature>
<keyword evidence="7" id="KW-1185">Reference proteome</keyword>
<dbReference type="HAMAP" id="MF_00189">
    <property type="entry name" value="YciB"/>
    <property type="match status" value="1"/>
</dbReference>
<feature type="transmembrane region" description="Helical" evidence="5">
    <location>
        <begin position="171"/>
        <end position="189"/>
    </location>
</feature>
<evidence type="ECO:0000256" key="5">
    <source>
        <dbReference type="HAMAP-Rule" id="MF_00189"/>
    </source>
</evidence>
<dbReference type="PANTHER" id="PTHR36917">
    <property type="entry name" value="INTRACELLULAR SEPTATION PROTEIN A-RELATED"/>
    <property type="match status" value="1"/>
</dbReference>
<keyword evidence="4 5" id="KW-0472">Membrane</keyword>
<dbReference type="PANTHER" id="PTHR36917:SF1">
    <property type="entry name" value="INNER MEMBRANE-SPANNING PROTEIN YCIB"/>
    <property type="match status" value="1"/>
</dbReference>
<evidence type="ECO:0000256" key="4">
    <source>
        <dbReference type="ARBA" id="ARBA00023136"/>
    </source>
</evidence>
<dbReference type="AlphaFoldDB" id="A0A1I3ARN3"/>
<feature type="transmembrane region" description="Helical" evidence="5">
    <location>
        <begin position="142"/>
        <end position="159"/>
    </location>
</feature>
<dbReference type="NCBIfam" id="NF001325">
    <property type="entry name" value="PRK00259.1-3"/>
    <property type="match status" value="1"/>
</dbReference>
<name>A0A1I3ARN3_9GAMM</name>
<gene>
    <name evidence="5" type="primary">yciB</name>
    <name evidence="6" type="ORF">SAMN04487959_10590</name>
</gene>
<accession>A0A1I3ARN3</accession>
<dbReference type="Proteomes" id="UP000199040">
    <property type="component" value="Unassembled WGS sequence"/>
</dbReference>